<proteinExistence type="predicted"/>
<reference evidence="1" key="1">
    <citation type="submission" date="2020-10" db="EMBL/GenBank/DDBJ databases">
        <title>High-Quality Genome Resource of Clonostachys rosea strain S41 by Oxford Nanopore Long-Read Sequencing.</title>
        <authorList>
            <person name="Wang H."/>
        </authorList>
    </citation>
    <scope>NUCLEOTIDE SEQUENCE</scope>
    <source>
        <strain evidence="1">S41</strain>
    </source>
</reference>
<dbReference type="SUPFAM" id="SSF52047">
    <property type="entry name" value="RNI-like"/>
    <property type="match status" value="1"/>
</dbReference>
<dbReference type="AlphaFoldDB" id="A0A8H7N6M2"/>
<evidence type="ECO:0008006" key="3">
    <source>
        <dbReference type="Google" id="ProtNLM"/>
    </source>
</evidence>
<gene>
    <name evidence="1" type="ORF">IM811_016051</name>
</gene>
<evidence type="ECO:0000313" key="1">
    <source>
        <dbReference type="EMBL" id="KAF9750024.1"/>
    </source>
</evidence>
<protein>
    <recommendedName>
        <fullName evidence="3">F-box domain-containing protein</fullName>
    </recommendedName>
</protein>
<name>A0A8H7N6M2_BIOOC</name>
<sequence length="466" mass="53519">MEFPEEIWTRIFSQLIPQNDPHSDEKDYPYRPLRTLCLVSRRFRRLAQPILHHTVFMVEARTPKQRGIKLLRTLHQSPSLARAVRSLSLASFCISVEDQKFPDKAKLLDDVLRSLDIPSLLRDQLDIKSFSQEDVDGVPMILALTTAVQHVDITMTELDWHLHISHQLAGSMQPDEPNPPRNYANYGLPNLKHISINAEYSPMNTSISYVEPALLRSDLTSLRLAHVNWHSAWIEAVARPSRTYNLHSLILDDCIVDEVTLKDILTWYPKLRRLSLMCADGNSAVDPDDYDGGDEAPWTWRSGPFGDMLREYGEQLEEFTLLTDFHRERSYAFSTDEDETVLGSFHDFSSLRKMEVSFRELFGQGDGDGRANMDMGLLPPNLEEIVIPSSHGAYFGEAIALIQSHSLPKLRRVTLRFTCGCLWDLMAISEKEIPGWTYLERKLLDKMPIKVRYLNFVKLPIEQNLL</sequence>
<dbReference type="InterPro" id="IPR032675">
    <property type="entry name" value="LRR_dom_sf"/>
</dbReference>
<dbReference type="Gene3D" id="3.80.10.10">
    <property type="entry name" value="Ribonuclease Inhibitor"/>
    <property type="match status" value="1"/>
</dbReference>
<dbReference type="EMBL" id="JADCTT010000007">
    <property type="protein sequence ID" value="KAF9750024.1"/>
    <property type="molecule type" value="Genomic_DNA"/>
</dbReference>
<accession>A0A8H7N6M2</accession>
<comment type="caution">
    <text evidence="1">The sequence shown here is derived from an EMBL/GenBank/DDBJ whole genome shotgun (WGS) entry which is preliminary data.</text>
</comment>
<dbReference type="Proteomes" id="UP000616885">
    <property type="component" value="Unassembled WGS sequence"/>
</dbReference>
<evidence type="ECO:0000313" key="2">
    <source>
        <dbReference type="Proteomes" id="UP000616885"/>
    </source>
</evidence>
<organism evidence="1 2">
    <name type="scientific">Bionectria ochroleuca</name>
    <name type="common">Gliocladium roseum</name>
    <dbReference type="NCBI Taxonomy" id="29856"/>
    <lineage>
        <taxon>Eukaryota</taxon>
        <taxon>Fungi</taxon>
        <taxon>Dikarya</taxon>
        <taxon>Ascomycota</taxon>
        <taxon>Pezizomycotina</taxon>
        <taxon>Sordariomycetes</taxon>
        <taxon>Hypocreomycetidae</taxon>
        <taxon>Hypocreales</taxon>
        <taxon>Bionectriaceae</taxon>
        <taxon>Clonostachys</taxon>
    </lineage>
</organism>